<evidence type="ECO:0000313" key="2">
    <source>
        <dbReference type="Proteomes" id="UP000242715"/>
    </source>
</evidence>
<reference evidence="2" key="1">
    <citation type="journal article" date="2017" name="Front. Plant Sci.">
        <title>Climate Clever Clovers: New Paradigm to Reduce the Environmental Footprint of Ruminants by Breeding Low Methanogenic Forages Utilizing Haplotype Variation.</title>
        <authorList>
            <person name="Kaur P."/>
            <person name="Appels R."/>
            <person name="Bayer P.E."/>
            <person name="Keeble-Gagnere G."/>
            <person name="Wang J."/>
            <person name="Hirakawa H."/>
            <person name="Shirasawa K."/>
            <person name="Vercoe P."/>
            <person name="Stefanova K."/>
            <person name="Durmic Z."/>
            <person name="Nichols P."/>
            <person name="Revell C."/>
            <person name="Isobe S.N."/>
            <person name="Edwards D."/>
            <person name="Erskine W."/>
        </authorList>
    </citation>
    <scope>NUCLEOTIDE SEQUENCE [LARGE SCALE GENOMIC DNA]</scope>
    <source>
        <strain evidence="2">cv. Daliak</strain>
    </source>
</reference>
<keyword evidence="2" id="KW-1185">Reference proteome</keyword>
<proteinExistence type="predicted"/>
<dbReference type="AlphaFoldDB" id="A0A2Z6N1U0"/>
<dbReference type="EMBL" id="DF973614">
    <property type="protein sequence ID" value="GAU36053.1"/>
    <property type="molecule type" value="Genomic_DNA"/>
</dbReference>
<dbReference type="Proteomes" id="UP000242715">
    <property type="component" value="Unassembled WGS sequence"/>
</dbReference>
<sequence length="72" mass="8429">MYVRGVGIQPTCLWCPLEREYEGHLFKTCSFAGVVEQLYYIIQSVEDYLRRDPKDLMEVVSGKEKGRRQLSL</sequence>
<gene>
    <name evidence="1" type="ORF">TSUD_208230</name>
</gene>
<organism evidence="1 2">
    <name type="scientific">Trifolium subterraneum</name>
    <name type="common">Subterranean clover</name>
    <dbReference type="NCBI Taxonomy" id="3900"/>
    <lineage>
        <taxon>Eukaryota</taxon>
        <taxon>Viridiplantae</taxon>
        <taxon>Streptophyta</taxon>
        <taxon>Embryophyta</taxon>
        <taxon>Tracheophyta</taxon>
        <taxon>Spermatophyta</taxon>
        <taxon>Magnoliopsida</taxon>
        <taxon>eudicotyledons</taxon>
        <taxon>Gunneridae</taxon>
        <taxon>Pentapetalae</taxon>
        <taxon>rosids</taxon>
        <taxon>fabids</taxon>
        <taxon>Fabales</taxon>
        <taxon>Fabaceae</taxon>
        <taxon>Papilionoideae</taxon>
        <taxon>50 kb inversion clade</taxon>
        <taxon>NPAAA clade</taxon>
        <taxon>Hologalegina</taxon>
        <taxon>IRL clade</taxon>
        <taxon>Trifolieae</taxon>
        <taxon>Trifolium</taxon>
    </lineage>
</organism>
<evidence type="ECO:0000313" key="1">
    <source>
        <dbReference type="EMBL" id="GAU36053.1"/>
    </source>
</evidence>
<protein>
    <submittedName>
        <fullName evidence="1">Uncharacterized protein</fullName>
    </submittedName>
</protein>
<accession>A0A2Z6N1U0</accession>
<name>A0A2Z6N1U0_TRISU</name>